<keyword evidence="7" id="KW-0653">Protein transport</keyword>
<evidence type="ECO:0000256" key="5">
    <source>
        <dbReference type="ARBA" id="ARBA00022701"/>
    </source>
</evidence>
<dbReference type="InterPro" id="IPR037177">
    <property type="entry name" value="DLC_sf"/>
</dbReference>
<keyword evidence="9" id="KW-0539">Nucleus</keyword>
<comment type="similarity">
    <text evidence="10">Belongs to the dynein light chain family.</text>
</comment>
<dbReference type="GO" id="GO:0007017">
    <property type="term" value="P:microtubule-based process"/>
    <property type="evidence" value="ECO:0007669"/>
    <property type="project" value="InterPro"/>
</dbReference>
<dbReference type="SMART" id="SM01375">
    <property type="entry name" value="Dynein_light"/>
    <property type="match status" value="1"/>
</dbReference>
<dbReference type="Pfam" id="PF01221">
    <property type="entry name" value="Dynein_light"/>
    <property type="match status" value="1"/>
</dbReference>
<accession>A0AAF3FIB2</accession>
<dbReference type="GO" id="GO:0005874">
    <property type="term" value="C:microtubule"/>
    <property type="evidence" value="ECO:0007669"/>
    <property type="project" value="UniProtKB-KW"/>
</dbReference>
<name>A0AAF3FIB2_9BILA</name>
<keyword evidence="12" id="KW-1185">Reference proteome</keyword>
<dbReference type="FunFam" id="3.30.740.10:FF:000005">
    <property type="entry name" value="Dynein light chain"/>
    <property type="match status" value="1"/>
</dbReference>
<evidence type="ECO:0000256" key="8">
    <source>
        <dbReference type="ARBA" id="ARBA00023212"/>
    </source>
</evidence>
<dbReference type="Proteomes" id="UP000887575">
    <property type="component" value="Unassembled WGS sequence"/>
</dbReference>
<evidence type="ECO:0000256" key="1">
    <source>
        <dbReference type="ARBA" id="ARBA00004123"/>
    </source>
</evidence>
<sequence>MSGRKLSIMAFGYMQKRRRSSARRKESRRWKEPPSKALRASQIEMKSSSLEDEMTSDAIQTLSDALDKGGIENDIATYMKSTFEKKYGNNWNCIVGRNFGSHLSCVEHVHLSVSKISVLLFRCE</sequence>
<evidence type="ECO:0000313" key="13">
    <source>
        <dbReference type="WBParaSite" id="MBELARI_LOCUS5815"/>
    </source>
</evidence>
<dbReference type="GO" id="GO:0005868">
    <property type="term" value="C:cytoplasmic dynein complex"/>
    <property type="evidence" value="ECO:0007669"/>
    <property type="project" value="TreeGrafter"/>
</dbReference>
<proteinExistence type="inferred from homology"/>
<keyword evidence="3" id="KW-0813">Transport</keyword>
<dbReference type="WBParaSite" id="MBELARI_LOCUS5815">
    <property type="protein sequence ID" value="MBELARI_LOCUS5815"/>
    <property type="gene ID" value="MBELARI_LOCUS5815"/>
</dbReference>
<feature type="compositionally biased region" description="Basic residues" evidence="11">
    <location>
        <begin position="15"/>
        <end position="28"/>
    </location>
</feature>
<dbReference type="GO" id="GO:0015031">
    <property type="term" value="P:protein transport"/>
    <property type="evidence" value="ECO:0007669"/>
    <property type="project" value="UniProtKB-KW"/>
</dbReference>
<dbReference type="InterPro" id="IPR001372">
    <property type="entry name" value="Dynein_light_chain_typ-1/2"/>
</dbReference>
<dbReference type="GO" id="GO:0045505">
    <property type="term" value="F:dynein intermediate chain binding"/>
    <property type="evidence" value="ECO:0007669"/>
    <property type="project" value="TreeGrafter"/>
</dbReference>
<evidence type="ECO:0000256" key="9">
    <source>
        <dbReference type="ARBA" id="ARBA00023242"/>
    </source>
</evidence>
<evidence type="ECO:0000256" key="3">
    <source>
        <dbReference type="ARBA" id="ARBA00022448"/>
    </source>
</evidence>
<evidence type="ECO:0000256" key="6">
    <source>
        <dbReference type="ARBA" id="ARBA00022816"/>
    </source>
</evidence>
<keyword evidence="5 10" id="KW-0493">Microtubule</keyword>
<evidence type="ECO:0000256" key="10">
    <source>
        <dbReference type="RuleBase" id="RU365010"/>
    </source>
</evidence>
<keyword evidence="6" id="KW-0509">mRNA transport</keyword>
<keyword evidence="10" id="KW-0505">Motor protein</keyword>
<dbReference type="PANTHER" id="PTHR11886:SF88">
    <property type="entry name" value="DYNEIN LIGHT CHAIN"/>
    <property type="match status" value="1"/>
</dbReference>
<protein>
    <recommendedName>
        <fullName evidence="10">Dynein light chain</fullName>
    </recommendedName>
</protein>
<evidence type="ECO:0000256" key="11">
    <source>
        <dbReference type="SAM" id="MobiDB-lite"/>
    </source>
</evidence>
<keyword evidence="8 10" id="KW-0206">Cytoskeleton</keyword>
<dbReference type="GO" id="GO:0051028">
    <property type="term" value="P:mRNA transport"/>
    <property type="evidence" value="ECO:0007669"/>
    <property type="project" value="UniProtKB-KW"/>
</dbReference>
<dbReference type="Gene3D" id="3.30.740.10">
    <property type="entry name" value="Protein Inhibitor Of Neuronal Nitric Oxide Synthase"/>
    <property type="match status" value="1"/>
</dbReference>
<comment type="subcellular location">
    <subcellularLocation>
        <location evidence="2 10">Cytoplasm</location>
        <location evidence="2 10">Cytoskeleton</location>
    </subcellularLocation>
    <subcellularLocation>
        <location evidence="1">Nucleus</location>
    </subcellularLocation>
</comment>
<keyword evidence="10" id="KW-0243">Dynein</keyword>
<keyword evidence="4 10" id="KW-0963">Cytoplasm</keyword>
<evidence type="ECO:0000256" key="4">
    <source>
        <dbReference type="ARBA" id="ARBA00022490"/>
    </source>
</evidence>
<evidence type="ECO:0000256" key="2">
    <source>
        <dbReference type="ARBA" id="ARBA00004245"/>
    </source>
</evidence>
<dbReference type="PANTHER" id="PTHR11886">
    <property type="entry name" value="DYNEIN LIGHT CHAIN"/>
    <property type="match status" value="1"/>
</dbReference>
<organism evidence="12 13">
    <name type="scientific">Mesorhabditis belari</name>
    <dbReference type="NCBI Taxonomy" id="2138241"/>
    <lineage>
        <taxon>Eukaryota</taxon>
        <taxon>Metazoa</taxon>
        <taxon>Ecdysozoa</taxon>
        <taxon>Nematoda</taxon>
        <taxon>Chromadorea</taxon>
        <taxon>Rhabditida</taxon>
        <taxon>Rhabditina</taxon>
        <taxon>Rhabditomorpha</taxon>
        <taxon>Rhabditoidea</taxon>
        <taxon>Rhabditidae</taxon>
        <taxon>Mesorhabditinae</taxon>
        <taxon>Mesorhabditis</taxon>
    </lineage>
</organism>
<feature type="region of interest" description="Disordered" evidence="11">
    <location>
        <begin position="15"/>
        <end position="47"/>
    </location>
</feature>
<reference evidence="13" key="1">
    <citation type="submission" date="2024-02" db="UniProtKB">
        <authorList>
            <consortium name="WormBaseParasite"/>
        </authorList>
    </citation>
    <scope>IDENTIFICATION</scope>
</reference>
<dbReference type="SUPFAM" id="SSF54648">
    <property type="entry name" value="DLC"/>
    <property type="match status" value="1"/>
</dbReference>
<evidence type="ECO:0000313" key="12">
    <source>
        <dbReference type="Proteomes" id="UP000887575"/>
    </source>
</evidence>
<dbReference type="GO" id="GO:0005634">
    <property type="term" value="C:nucleus"/>
    <property type="evidence" value="ECO:0007669"/>
    <property type="project" value="UniProtKB-SubCell"/>
</dbReference>
<dbReference type="AlphaFoldDB" id="A0AAF3FIB2"/>
<evidence type="ECO:0000256" key="7">
    <source>
        <dbReference type="ARBA" id="ARBA00022927"/>
    </source>
</evidence>